<dbReference type="Ensembl" id="ENSPCET00000020801.1">
    <property type="protein sequence ID" value="ENSPCEP00000020117.1"/>
    <property type="gene ID" value="ENSPCEG00000015567.1"/>
</dbReference>
<keyword evidence="2" id="KW-1185">Reference proteome</keyword>
<dbReference type="AlphaFoldDB" id="A0A8C8SHY3"/>
<name>A0A8C8SHY3_9SAUR</name>
<dbReference type="Gene3D" id="3.10.100.10">
    <property type="entry name" value="Mannose-Binding Protein A, subunit A"/>
    <property type="match status" value="1"/>
</dbReference>
<reference evidence="1" key="1">
    <citation type="submission" date="2025-08" db="UniProtKB">
        <authorList>
            <consortium name="Ensembl"/>
        </authorList>
    </citation>
    <scope>IDENTIFICATION</scope>
</reference>
<evidence type="ECO:0000313" key="2">
    <source>
        <dbReference type="Proteomes" id="UP000694393"/>
    </source>
</evidence>
<accession>A0A8C8SHY3</accession>
<dbReference type="SUPFAM" id="SSF56436">
    <property type="entry name" value="C-type lectin-like"/>
    <property type="match status" value="1"/>
</dbReference>
<protein>
    <recommendedName>
        <fullName evidence="3">C-type lectin domain-containing protein</fullName>
    </recommendedName>
</protein>
<proteinExistence type="predicted"/>
<dbReference type="InterPro" id="IPR016187">
    <property type="entry name" value="CTDL_fold"/>
</dbReference>
<dbReference type="PANTHER" id="PTHR45710">
    <property type="entry name" value="C-TYPE LECTIN DOMAIN-CONTAINING PROTEIN 180"/>
    <property type="match status" value="1"/>
</dbReference>
<dbReference type="InterPro" id="IPR050828">
    <property type="entry name" value="C-type_lectin/matrix_domain"/>
</dbReference>
<dbReference type="Proteomes" id="UP000694393">
    <property type="component" value="Unplaced"/>
</dbReference>
<dbReference type="InterPro" id="IPR016186">
    <property type="entry name" value="C-type_lectin-like/link_sf"/>
</dbReference>
<evidence type="ECO:0000313" key="1">
    <source>
        <dbReference type="Ensembl" id="ENSPCEP00000020117.1"/>
    </source>
</evidence>
<evidence type="ECO:0008006" key="3">
    <source>
        <dbReference type="Google" id="ProtNLM"/>
    </source>
</evidence>
<sequence length="188" mass="19366">MRKGPELGHFPAVRVCPGVTASPLVPAALSKQAVNSTPCLQRCVCPSGNLGPPAGPVCPDGWVGYRGKCYYFSEGKGDWTYSRAHCSALNASLAGIDTRQDMVRDAGCHGWCLGSVAAATVGPGLCSGGQGAALTPLLLGGQSQCTTGIALSSGTWAPLRLGWEVGGCLCSVPGLDYCRGFRGLRPWP</sequence>
<organism evidence="1 2">
    <name type="scientific">Pelusios castaneus</name>
    <name type="common">West African mud turtle</name>
    <dbReference type="NCBI Taxonomy" id="367368"/>
    <lineage>
        <taxon>Eukaryota</taxon>
        <taxon>Metazoa</taxon>
        <taxon>Chordata</taxon>
        <taxon>Craniata</taxon>
        <taxon>Vertebrata</taxon>
        <taxon>Euteleostomi</taxon>
        <taxon>Archelosauria</taxon>
        <taxon>Testudinata</taxon>
        <taxon>Testudines</taxon>
        <taxon>Pleurodira</taxon>
        <taxon>Pelomedusidae</taxon>
        <taxon>Pelusios</taxon>
    </lineage>
</organism>
<reference evidence="1" key="2">
    <citation type="submission" date="2025-09" db="UniProtKB">
        <authorList>
            <consortium name="Ensembl"/>
        </authorList>
    </citation>
    <scope>IDENTIFICATION</scope>
</reference>
<dbReference type="PANTHER" id="PTHR45710:SF35">
    <property type="entry name" value="C-TYPE LECTIN DOMAIN FAMILY 2 MEMBER D"/>
    <property type="match status" value="1"/>
</dbReference>